<keyword evidence="2" id="KW-1185">Reference proteome</keyword>
<dbReference type="EMBL" id="FTOH01000001">
    <property type="protein sequence ID" value="SIS45661.1"/>
    <property type="molecule type" value="Genomic_DNA"/>
</dbReference>
<evidence type="ECO:0000313" key="1">
    <source>
        <dbReference type="EMBL" id="SIS45661.1"/>
    </source>
</evidence>
<protein>
    <recommendedName>
        <fullName evidence="3">Plastocyanin</fullName>
    </recommendedName>
</protein>
<sequence length="230" mass="25402">MNDILGGFFVRALVLSSCLLIVFRASAQEYRIKITDMAGQPMEHAVVSIRTDSPAPVAKTIALMDQIDRKFAPRVLTVNQNDLVSFPNSDNIRHHVYSFSAPKVFEIKLYADVPEAPIEFAEPGIVVLGCNIHDDMIGYIYVTPPEFVSAVTDSLGESVIESSGDITEVRIWHERLSAVETDQITLTTQGLQNYQSGERAYLIAINPELPPIETKASSHNHGGFGNGMRR</sequence>
<accession>A0A1N7J8S5</accession>
<dbReference type="Gene3D" id="2.60.40.420">
    <property type="entry name" value="Cupredoxins - blue copper proteins"/>
    <property type="match status" value="1"/>
</dbReference>
<proteinExistence type="predicted"/>
<gene>
    <name evidence="1" type="ORF">SAMN05421686_101476</name>
</gene>
<evidence type="ECO:0008006" key="3">
    <source>
        <dbReference type="Google" id="ProtNLM"/>
    </source>
</evidence>
<dbReference type="RefSeq" id="WP_084188523.1">
    <property type="nucleotide sequence ID" value="NZ_FTOH01000001.1"/>
</dbReference>
<dbReference type="AlphaFoldDB" id="A0A1N7J8S5"/>
<organism evidence="1 2">
    <name type="scientific">Thalassolituus maritimus</name>
    <dbReference type="NCBI Taxonomy" id="484498"/>
    <lineage>
        <taxon>Bacteria</taxon>
        <taxon>Pseudomonadati</taxon>
        <taxon>Pseudomonadota</taxon>
        <taxon>Gammaproteobacteria</taxon>
        <taxon>Oceanospirillales</taxon>
        <taxon>Oceanospirillaceae</taxon>
        <taxon>Thalassolituus</taxon>
    </lineage>
</organism>
<dbReference type="InterPro" id="IPR008972">
    <property type="entry name" value="Cupredoxin"/>
</dbReference>
<dbReference type="Proteomes" id="UP000185639">
    <property type="component" value="Unassembled WGS sequence"/>
</dbReference>
<dbReference type="STRING" id="484498.SAMN05421686_101476"/>
<reference evidence="2" key="1">
    <citation type="submission" date="2017-01" db="EMBL/GenBank/DDBJ databases">
        <authorList>
            <person name="Varghese N."/>
            <person name="Submissions S."/>
        </authorList>
    </citation>
    <scope>NUCLEOTIDE SEQUENCE [LARGE SCALE GENOMIC DNA]</scope>
    <source>
        <strain evidence="2">DSM 24913</strain>
    </source>
</reference>
<evidence type="ECO:0000313" key="2">
    <source>
        <dbReference type="Proteomes" id="UP000185639"/>
    </source>
</evidence>
<dbReference type="SUPFAM" id="SSF49503">
    <property type="entry name" value="Cupredoxins"/>
    <property type="match status" value="1"/>
</dbReference>
<name>A0A1N7J8S5_9GAMM</name>
<dbReference type="OrthoDB" id="9772097at2"/>